<feature type="signal peptide" evidence="17">
    <location>
        <begin position="1"/>
        <end position="18"/>
    </location>
</feature>
<dbReference type="PANTHER" id="PTHR31297:SF39">
    <property type="entry name" value="GLUCAN ENDO-1,6-BETA-GLUCOSIDASE B"/>
    <property type="match status" value="1"/>
</dbReference>
<dbReference type="GO" id="GO:0005576">
    <property type="term" value="C:extracellular region"/>
    <property type="evidence" value="ECO:0007669"/>
    <property type="project" value="UniProtKB-SubCell"/>
</dbReference>
<evidence type="ECO:0000256" key="2">
    <source>
        <dbReference type="ARBA" id="ARBA00005641"/>
    </source>
</evidence>
<name>A0A9P9XJM1_9PEZI</name>
<evidence type="ECO:0000256" key="15">
    <source>
        <dbReference type="ARBA" id="ARBA00042025"/>
    </source>
</evidence>
<comment type="subcellular location">
    <subcellularLocation>
        <location evidence="1">Secreted</location>
    </subcellularLocation>
</comment>
<dbReference type="EC" id="3.2.1.75" evidence="13"/>
<dbReference type="GO" id="GO:0009251">
    <property type="term" value="P:glucan catabolic process"/>
    <property type="evidence" value="ECO:0007669"/>
    <property type="project" value="TreeGrafter"/>
</dbReference>
<evidence type="ECO:0000313" key="19">
    <source>
        <dbReference type="Proteomes" id="UP001056436"/>
    </source>
</evidence>
<dbReference type="SUPFAM" id="SSF51445">
    <property type="entry name" value="(Trans)glycosidases"/>
    <property type="match status" value="1"/>
</dbReference>
<dbReference type="FunFam" id="3.20.20.80:FF:000269">
    <property type="entry name" value="Probable glucan endo-1,6-beta-glucosidase B"/>
    <property type="match status" value="1"/>
</dbReference>
<dbReference type="InterPro" id="IPR050386">
    <property type="entry name" value="Glycosyl_hydrolase_5"/>
</dbReference>
<evidence type="ECO:0000256" key="3">
    <source>
        <dbReference type="ARBA" id="ARBA00022525"/>
    </source>
</evidence>
<keyword evidence="10" id="KW-0624">Polysaccharide degradation</keyword>
<dbReference type="Gene3D" id="3.20.20.80">
    <property type="entry name" value="Glycosidases"/>
    <property type="match status" value="1"/>
</dbReference>
<proteinExistence type="inferred from homology"/>
<dbReference type="GO" id="GO:0009986">
    <property type="term" value="C:cell surface"/>
    <property type="evidence" value="ECO:0007669"/>
    <property type="project" value="TreeGrafter"/>
</dbReference>
<evidence type="ECO:0000313" key="18">
    <source>
        <dbReference type="EMBL" id="KAI3554934.1"/>
    </source>
</evidence>
<dbReference type="GO" id="GO:0046557">
    <property type="term" value="F:glucan endo-1,6-beta-glucosidase activity"/>
    <property type="evidence" value="ECO:0007669"/>
    <property type="project" value="UniProtKB-EC"/>
</dbReference>
<evidence type="ECO:0000256" key="16">
    <source>
        <dbReference type="ARBA" id="ARBA00043257"/>
    </source>
</evidence>
<keyword evidence="7" id="KW-0119">Carbohydrate metabolism</keyword>
<evidence type="ECO:0000256" key="6">
    <source>
        <dbReference type="ARBA" id="ARBA00023180"/>
    </source>
</evidence>
<dbReference type="InterPro" id="IPR017853">
    <property type="entry name" value="GH"/>
</dbReference>
<gene>
    <name evidence="18" type="ORF">CABS02_04773</name>
</gene>
<dbReference type="PANTHER" id="PTHR31297">
    <property type="entry name" value="GLUCAN ENDO-1,6-BETA-GLUCOSIDASE B"/>
    <property type="match status" value="1"/>
</dbReference>
<evidence type="ECO:0000256" key="13">
    <source>
        <dbReference type="ARBA" id="ARBA00038935"/>
    </source>
</evidence>
<dbReference type="Proteomes" id="UP001056436">
    <property type="component" value="Unassembled WGS sequence"/>
</dbReference>
<keyword evidence="3" id="KW-0964">Secreted</keyword>
<evidence type="ECO:0000256" key="4">
    <source>
        <dbReference type="ARBA" id="ARBA00022729"/>
    </source>
</evidence>
<comment type="similarity">
    <text evidence="2">Belongs to the glycosyl hydrolase 5 (cellulase A) family.</text>
</comment>
<evidence type="ECO:0000256" key="5">
    <source>
        <dbReference type="ARBA" id="ARBA00022801"/>
    </source>
</evidence>
<keyword evidence="19" id="KW-1185">Reference proteome</keyword>
<dbReference type="EMBL" id="SDAQ01000020">
    <property type="protein sequence ID" value="KAI3554934.1"/>
    <property type="molecule type" value="Genomic_DNA"/>
</dbReference>
<comment type="function">
    <text evidence="12">Beta-glucanases participate in the metabolism of beta-glucan, the main structural component of the cell wall. Acts on lutean, pustulan and 1,6-oligo-beta-D-glucosides.</text>
</comment>
<keyword evidence="9" id="KW-0961">Cell wall biogenesis/degradation</keyword>
<evidence type="ECO:0000256" key="17">
    <source>
        <dbReference type="SAM" id="SignalP"/>
    </source>
</evidence>
<evidence type="ECO:0000256" key="12">
    <source>
        <dbReference type="ARBA" id="ARBA00037628"/>
    </source>
</evidence>
<dbReference type="OrthoDB" id="1887033at2759"/>
<evidence type="ECO:0000256" key="1">
    <source>
        <dbReference type="ARBA" id="ARBA00004613"/>
    </source>
</evidence>
<dbReference type="GO" id="GO:0071555">
    <property type="term" value="P:cell wall organization"/>
    <property type="evidence" value="ECO:0007669"/>
    <property type="project" value="UniProtKB-KW"/>
</dbReference>
<organism evidence="18 19">
    <name type="scientific">Colletotrichum abscissum</name>
    <dbReference type="NCBI Taxonomy" id="1671311"/>
    <lineage>
        <taxon>Eukaryota</taxon>
        <taxon>Fungi</taxon>
        <taxon>Dikarya</taxon>
        <taxon>Ascomycota</taxon>
        <taxon>Pezizomycotina</taxon>
        <taxon>Sordariomycetes</taxon>
        <taxon>Hypocreomycetidae</taxon>
        <taxon>Glomerellales</taxon>
        <taxon>Glomerellaceae</taxon>
        <taxon>Colletotrichum</taxon>
        <taxon>Colletotrichum acutatum species complex</taxon>
    </lineage>
</organism>
<evidence type="ECO:0000256" key="9">
    <source>
        <dbReference type="ARBA" id="ARBA00023316"/>
    </source>
</evidence>
<protein>
    <recommendedName>
        <fullName evidence="13">glucan endo-1,6-beta-glucosidase</fullName>
        <ecNumber evidence="13">3.2.1.75</ecNumber>
    </recommendedName>
    <alternativeName>
        <fullName evidence="15">Beta-1,6-glucanase B</fullName>
    </alternativeName>
    <alternativeName>
        <fullName evidence="14">Endo-1,6-beta-D-glucanase B</fullName>
    </alternativeName>
    <alternativeName>
        <fullName evidence="16">Endo-1,6-beta-glucanase B</fullName>
    </alternativeName>
</protein>
<evidence type="ECO:0000256" key="10">
    <source>
        <dbReference type="ARBA" id="ARBA00023326"/>
    </source>
</evidence>
<keyword evidence="8" id="KW-0326">Glycosidase</keyword>
<evidence type="ECO:0000256" key="7">
    <source>
        <dbReference type="ARBA" id="ARBA00023277"/>
    </source>
</evidence>
<sequence length="425" mass="47880">MVCFSLLVLACALPATYAWLPNDGSTKLVDTDGHSLFEGNGTSSNKSGITPRWWNSSGKIRGVNLGSVFVYEPWIDSGEWNKMGCGSYKSEFDCVSKLGQAKSDAAFQKHWDTWLTAADLDEMLTYGINTIRIPLGYWLDESLVDKSEHFPKGAVTYLIRLCGWASDRGFYIILGHHGAPGAQERQNPFTGQYATTPGFYNDYQYNRGVKFLKFLRKLVHDHNEFRNVGMIEVLNEPVAWDRKVQSMRSVFYKDAYTGIRQVEKDLNVARNNYVHIQMMNTNWGSGNPVEFLSDTYFTAFDDHRYLKWSTSVSVSHQSYISTSCKDNRNSDAAGPTIVGEWSIAVPDNVESTDGWSPSKQKAFYKKWFAAQVYSYEKSTAGWVFWTWKTALGDDYRWSYKGKSPAVAAGVIPKDLNTIATSGVCG</sequence>
<accession>A0A9P9XJM1</accession>
<comment type="catalytic activity">
    <reaction evidence="11">
        <text>Random hydrolysis of (1-&gt;6)-linkages in (1-&gt;6)-beta-D-glucans.</text>
        <dbReference type="EC" id="3.2.1.75"/>
    </reaction>
</comment>
<keyword evidence="5" id="KW-0378">Hydrolase</keyword>
<keyword evidence="6" id="KW-0325">Glycoprotein</keyword>
<dbReference type="AlphaFoldDB" id="A0A9P9XJM1"/>
<evidence type="ECO:0000256" key="11">
    <source>
        <dbReference type="ARBA" id="ARBA00036633"/>
    </source>
</evidence>
<dbReference type="GO" id="GO:0004338">
    <property type="term" value="F:glucan exo-1,3-beta-glucosidase activity"/>
    <property type="evidence" value="ECO:0007669"/>
    <property type="project" value="TreeGrafter"/>
</dbReference>
<evidence type="ECO:0000256" key="14">
    <source>
        <dbReference type="ARBA" id="ARBA00041472"/>
    </source>
</evidence>
<feature type="chain" id="PRO_5040127281" description="glucan endo-1,6-beta-glucosidase" evidence="17">
    <location>
        <begin position="19"/>
        <end position="425"/>
    </location>
</feature>
<comment type="caution">
    <text evidence="18">The sequence shown here is derived from an EMBL/GenBank/DDBJ whole genome shotgun (WGS) entry which is preliminary data.</text>
</comment>
<keyword evidence="4 17" id="KW-0732">Signal</keyword>
<reference evidence="18" key="1">
    <citation type="submission" date="2019-01" db="EMBL/GenBank/DDBJ databases">
        <title>Colletotrichum abscissum LGMF1257.</title>
        <authorList>
            <person name="Baroncelli R."/>
        </authorList>
    </citation>
    <scope>NUCLEOTIDE SEQUENCE</scope>
    <source>
        <strain evidence="18">Ca142</strain>
    </source>
</reference>
<evidence type="ECO:0000256" key="8">
    <source>
        <dbReference type="ARBA" id="ARBA00023295"/>
    </source>
</evidence>